<evidence type="ECO:0000313" key="3">
    <source>
        <dbReference type="Proteomes" id="UP000502433"/>
    </source>
</evidence>
<keyword evidence="1" id="KW-0472">Membrane</keyword>
<evidence type="ECO:0000256" key="1">
    <source>
        <dbReference type="SAM" id="Phobius"/>
    </source>
</evidence>
<dbReference type="EMBL" id="CP051206">
    <property type="protein sequence ID" value="QJB43290.1"/>
    <property type="molecule type" value="Genomic_DNA"/>
</dbReference>
<keyword evidence="1" id="KW-0812">Transmembrane</keyword>
<feature type="transmembrane region" description="Helical" evidence="1">
    <location>
        <begin position="229"/>
        <end position="250"/>
    </location>
</feature>
<sequence>MVVNNFHSITEVLPAILGFSIAGILILKFTFSVKIPQYNENPPGILISSFIFIVSGFLFEIIYNSWPSIQCWAENHQSIAFVFTISGTLFTGFCTNGLSRKLADDKEKREISILFRNSIDSQLKSLQFIQGYLNPVYVETHRFFDGENSSSRDISLTSMKENRQYVKVYKNNLLTSKAYDTAFNKIGIYDEKDIDIISLYSNELQQCFNYIERLLIKSEPDGYIKGDTLILIIVKNTILITYLFGIFTIYHLSKLYSKNNLGNLQDKFFSHYEEILYNFTQELSNSKSNRMNEGIFSDLFNKLKYIRDNFIETNNNYNISSRKPIYIYRVIIRKPVLTWNNIVTFGESPEDAKNNCNSIIETLKNEHNPEIEIQDSNPICEIISPWK</sequence>
<feature type="transmembrane region" description="Helical" evidence="1">
    <location>
        <begin position="78"/>
        <end position="99"/>
    </location>
</feature>
<organism evidence="2 3">
    <name type="scientific">Dolichospermum flos-aquae CCAP 1403/13F</name>
    <dbReference type="NCBI Taxonomy" id="315271"/>
    <lineage>
        <taxon>Bacteria</taxon>
        <taxon>Bacillati</taxon>
        <taxon>Cyanobacteriota</taxon>
        <taxon>Cyanophyceae</taxon>
        <taxon>Nostocales</taxon>
        <taxon>Aphanizomenonaceae</taxon>
        <taxon>Dolichospermum</taxon>
    </lineage>
</organism>
<reference evidence="2 3" key="2">
    <citation type="submission" date="2020-04" db="EMBL/GenBank/DDBJ databases">
        <authorList>
            <person name="Fomenkov A."/>
            <person name="Anton B.P."/>
            <person name="Roberts R.J."/>
        </authorList>
    </citation>
    <scope>NUCLEOTIDE SEQUENCE [LARGE SCALE GENOMIC DNA]</scope>
    <source>
        <strain evidence="2 3">CCAP 1403/13f</strain>
    </source>
</reference>
<name>A0A6H2BW80_DOLFA</name>
<dbReference type="KEGG" id="dfs:HGD76_02655"/>
<protein>
    <submittedName>
        <fullName evidence="2">Uncharacterized protein</fullName>
    </submittedName>
</protein>
<dbReference type="AlphaFoldDB" id="A0A6H2BW80"/>
<dbReference type="RefSeq" id="WP_168694876.1">
    <property type="nucleotide sequence ID" value="NZ_CP051206.1"/>
</dbReference>
<accession>A0A6H2BW80</accession>
<feature type="transmembrane region" description="Helical" evidence="1">
    <location>
        <begin position="45"/>
        <end position="66"/>
    </location>
</feature>
<reference evidence="2 3" key="1">
    <citation type="submission" date="2020-04" db="EMBL/GenBank/DDBJ databases">
        <title>Genome-Wide Identification of 5-Methylcytosine Sites in Bacterial Genomes By High-Throughput Sequencing of MspJI Restriction Fragments.</title>
        <authorList>
            <person name="Wu V."/>
        </authorList>
    </citation>
    <scope>NUCLEOTIDE SEQUENCE [LARGE SCALE GENOMIC DNA]</scope>
    <source>
        <strain evidence="2 3">CCAP 1403/13f</strain>
    </source>
</reference>
<dbReference type="Proteomes" id="UP000502433">
    <property type="component" value="Chromosome"/>
</dbReference>
<evidence type="ECO:0000313" key="2">
    <source>
        <dbReference type="EMBL" id="QJB43290.1"/>
    </source>
</evidence>
<proteinExistence type="predicted"/>
<feature type="transmembrane region" description="Helical" evidence="1">
    <location>
        <begin position="12"/>
        <end position="33"/>
    </location>
</feature>
<gene>
    <name evidence="2" type="ORF">HGD76_02655</name>
</gene>
<keyword evidence="1" id="KW-1133">Transmembrane helix</keyword>